<sequence>MTRSPLTKKAPLIGAFFFFLASSLPLLAACPVPGKLPTYKVEKVIDGDTLRLVDGRSVRLIGLNAPELARKGKPAEPYAEAARKRLQALVQESRGQVGLRIGREPKDRYGRTLAHLYDSQGRNLEERMLADGLGLRVAIAPNSALSDCQGVAERQARMGGRGIWRQPPWQSPWQLRQGGFALLQGRVSAVQRNRDGLWVQLEGPLVLRVEPRLLRQFDVGALQGLVGRRIEARGWVIDRSRGRGVKTGQSRWMLPLTHASMLEVLP</sequence>
<dbReference type="InterPro" id="IPR016071">
    <property type="entry name" value="Staphylococal_nuclease_OB-fold"/>
</dbReference>
<dbReference type="EMBL" id="JAGTIS010000002">
    <property type="protein sequence ID" value="MBT8765678.1"/>
    <property type="molecule type" value="Genomic_DNA"/>
</dbReference>
<evidence type="ECO:0000256" key="1">
    <source>
        <dbReference type="ARBA" id="ARBA00022722"/>
    </source>
</evidence>
<dbReference type="Pfam" id="PF00565">
    <property type="entry name" value="SNase"/>
    <property type="match status" value="1"/>
</dbReference>
<evidence type="ECO:0000313" key="7">
    <source>
        <dbReference type="Proteomes" id="UP001519667"/>
    </source>
</evidence>
<keyword evidence="7" id="KW-1185">Reference proteome</keyword>
<dbReference type="PANTHER" id="PTHR12302">
    <property type="entry name" value="EBNA2 BINDING PROTEIN P100"/>
    <property type="match status" value="1"/>
</dbReference>
<organism evidence="6 7">
    <name type="scientific">Metapseudomonas boanensis</name>
    <dbReference type="NCBI Taxonomy" id="2822138"/>
    <lineage>
        <taxon>Bacteria</taxon>
        <taxon>Pseudomonadati</taxon>
        <taxon>Pseudomonadota</taxon>
        <taxon>Gammaproteobacteria</taxon>
        <taxon>Pseudomonadales</taxon>
        <taxon>Pseudomonadaceae</taxon>
        <taxon>Metapseudomonas</taxon>
    </lineage>
</organism>
<dbReference type="SUPFAM" id="SSF50199">
    <property type="entry name" value="Staphylococcal nuclease"/>
    <property type="match status" value="1"/>
</dbReference>
<dbReference type="PANTHER" id="PTHR12302:SF3">
    <property type="entry name" value="SERINE_THREONINE-PROTEIN KINASE 31"/>
    <property type="match status" value="1"/>
</dbReference>
<name>A0ABS5XDB3_9GAMM</name>
<keyword evidence="2" id="KW-0255">Endonuclease</keyword>
<accession>A0ABS5XDB3</accession>
<evidence type="ECO:0000313" key="6">
    <source>
        <dbReference type="EMBL" id="MBT8765678.1"/>
    </source>
</evidence>
<evidence type="ECO:0000256" key="3">
    <source>
        <dbReference type="ARBA" id="ARBA00022801"/>
    </source>
</evidence>
<dbReference type="SMART" id="SM00318">
    <property type="entry name" value="SNc"/>
    <property type="match status" value="1"/>
</dbReference>
<keyword evidence="1" id="KW-0540">Nuclease</keyword>
<dbReference type="InterPro" id="IPR035437">
    <property type="entry name" value="SNase_OB-fold_sf"/>
</dbReference>
<comment type="caution">
    <text evidence="6">The sequence shown here is derived from an EMBL/GenBank/DDBJ whole genome shotgun (WGS) entry which is preliminary data.</text>
</comment>
<dbReference type="RefSeq" id="WP_215371764.1">
    <property type="nucleotide sequence ID" value="NZ_JAGTIS010000002.1"/>
</dbReference>
<proteinExistence type="predicted"/>
<dbReference type="PROSITE" id="PS50830">
    <property type="entry name" value="TNASE_3"/>
    <property type="match status" value="1"/>
</dbReference>
<protein>
    <submittedName>
        <fullName evidence="6">Thermonuclease family protein</fullName>
    </submittedName>
</protein>
<reference evidence="6 7" key="1">
    <citation type="submission" date="2021-04" db="EMBL/GenBank/DDBJ databases">
        <title>Pseudomonas boanensis sp. nov., a bacterium isolated from river water used for household purposes in Boane District, Mozambique.</title>
        <authorList>
            <person name="Nicklasson M."/>
            <person name="Martin-Rodriguez A.J."/>
            <person name="Thorell K."/>
            <person name="Neves L."/>
            <person name="Mussagy A."/>
            <person name="Rydberg H.A."/>
            <person name="Hernroth B."/>
            <person name="Svensson-Stadler L."/>
            <person name="Sjoling A."/>
        </authorList>
    </citation>
    <scope>NUCLEOTIDE SEQUENCE [LARGE SCALE GENOMIC DNA]</scope>
    <source>
        <strain evidence="6 7">DB1</strain>
    </source>
</reference>
<evidence type="ECO:0000256" key="4">
    <source>
        <dbReference type="SAM" id="SignalP"/>
    </source>
</evidence>
<evidence type="ECO:0000259" key="5">
    <source>
        <dbReference type="PROSITE" id="PS50830"/>
    </source>
</evidence>
<feature type="signal peptide" evidence="4">
    <location>
        <begin position="1"/>
        <end position="28"/>
    </location>
</feature>
<gene>
    <name evidence="6" type="ORF">J7302_05985</name>
</gene>
<feature type="domain" description="TNase-like" evidence="5">
    <location>
        <begin position="35"/>
        <end position="166"/>
    </location>
</feature>
<dbReference type="PROSITE" id="PS51257">
    <property type="entry name" value="PROKAR_LIPOPROTEIN"/>
    <property type="match status" value="1"/>
</dbReference>
<keyword evidence="3" id="KW-0378">Hydrolase</keyword>
<dbReference type="Proteomes" id="UP001519667">
    <property type="component" value="Unassembled WGS sequence"/>
</dbReference>
<keyword evidence="4" id="KW-0732">Signal</keyword>
<evidence type="ECO:0000256" key="2">
    <source>
        <dbReference type="ARBA" id="ARBA00022759"/>
    </source>
</evidence>
<dbReference type="Gene3D" id="2.40.50.90">
    <property type="match status" value="1"/>
</dbReference>
<feature type="chain" id="PRO_5047016166" evidence="4">
    <location>
        <begin position="29"/>
        <end position="266"/>
    </location>
</feature>